<dbReference type="Proteomes" id="UP000559256">
    <property type="component" value="Unassembled WGS sequence"/>
</dbReference>
<dbReference type="EMBL" id="JAACJM010000656">
    <property type="protein sequence ID" value="KAF5309280.1"/>
    <property type="molecule type" value="Genomic_DNA"/>
</dbReference>
<evidence type="ECO:0000313" key="6">
    <source>
        <dbReference type="Proteomes" id="UP000559256"/>
    </source>
</evidence>
<dbReference type="OrthoDB" id="48988at2759"/>
<dbReference type="AlphaFoldDB" id="A0A8H5ER34"/>
<feature type="domain" description="NADP-dependent oxidoreductase" evidence="4">
    <location>
        <begin position="2"/>
        <end position="198"/>
    </location>
</feature>
<organism evidence="5 6">
    <name type="scientific">Tetrapyrgos nigripes</name>
    <dbReference type="NCBI Taxonomy" id="182062"/>
    <lineage>
        <taxon>Eukaryota</taxon>
        <taxon>Fungi</taxon>
        <taxon>Dikarya</taxon>
        <taxon>Basidiomycota</taxon>
        <taxon>Agaricomycotina</taxon>
        <taxon>Agaricomycetes</taxon>
        <taxon>Agaricomycetidae</taxon>
        <taxon>Agaricales</taxon>
        <taxon>Marasmiineae</taxon>
        <taxon>Marasmiaceae</taxon>
        <taxon>Tetrapyrgos</taxon>
    </lineage>
</organism>
<keyword evidence="6" id="KW-1185">Reference proteome</keyword>
<keyword evidence="1" id="KW-0560">Oxidoreductase</keyword>
<evidence type="ECO:0000313" key="5">
    <source>
        <dbReference type="EMBL" id="KAF5309280.1"/>
    </source>
</evidence>
<accession>A0A8H5ER34</accession>
<dbReference type="Gene3D" id="3.20.20.100">
    <property type="entry name" value="NADP-dependent oxidoreductase domain"/>
    <property type="match status" value="1"/>
</dbReference>
<protein>
    <recommendedName>
        <fullName evidence="4">NADP-dependent oxidoreductase domain-containing protein</fullName>
    </recommendedName>
</protein>
<comment type="similarity">
    <text evidence="2">Belongs to the aldo/keto reductase family. Aldo/keto reductase 2 subfamily.</text>
</comment>
<evidence type="ECO:0000259" key="4">
    <source>
        <dbReference type="Pfam" id="PF00248"/>
    </source>
</evidence>
<feature type="region of interest" description="Disordered" evidence="3">
    <location>
        <begin position="80"/>
        <end position="119"/>
    </location>
</feature>
<reference evidence="5 6" key="1">
    <citation type="journal article" date="2020" name="ISME J.">
        <title>Uncovering the hidden diversity of litter-decomposition mechanisms in mushroom-forming fungi.</title>
        <authorList>
            <person name="Floudas D."/>
            <person name="Bentzer J."/>
            <person name="Ahren D."/>
            <person name="Johansson T."/>
            <person name="Persson P."/>
            <person name="Tunlid A."/>
        </authorList>
    </citation>
    <scope>NUCLEOTIDE SEQUENCE [LARGE SCALE GENOMIC DNA]</scope>
    <source>
        <strain evidence="5 6">CBS 291.85</strain>
    </source>
</reference>
<name>A0A8H5ER34_9AGAR</name>
<evidence type="ECO:0000256" key="1">
    <source>
        <dbReference type="ARBA" id="ARBA00023002"/>
    </source>
</evidence>
<feature type="compositionally biased region" description="Basic and acidic residues" evidence="3">
    <location>
        <begin position="94"/>
        <end position="117"/>
    </location>
</feature>
<dbReference type="GO" id="GO:0016491">
    <property type="term" value="F:oxidoreductase activity"/>
    <property type="evidence" value="ECO:0007669"/>
    <property type="project" value="UniProtKB-KW"/>
</dbReference>
<dbReference type="SUPFAM" id="SSF51430">
    <property type="entry name" value="NAD(P)-linked oxidoreductase"/>
    <property type="match status" value="1"/>
</dbReference>
<proteinExistence type="inferred from homology"/>
<dbReference type="Pfam" id="PF00248">
    <property type="entry name" value="Aldo_ket_red"/>
    <property type="match status" value="1"/>
</dbReference>
<dbReference type="InterPro" id="IPR023210">
    <property type="entry name" value="NADP_OxRdtase_dom"/>
</dbReference>
<evidence type="ECO:0000256" key="2">
    <source>
        <dbReference type="ARBA" id="ARBA00038157"/>
    </source>
</evidence>
<gene>
    <name evidence="5" type="ORF">D9758_018901</name>
</gene>
<comment type="caution">
    <text evidence="5">The sequence shown here is derived from an EMBL/GenBank/DDBJ whole genome shotgun (WGS) entry which is preliminary data.</text>
</comment>
<dbReference type="PANTHER" id="PTHR43364">
    <property type="entry name" value="NADH-SPECIFIC METHYLGLYOXAL REDUCTASE-RELATED"/>
    <property type="match status" value="1"/>
</dbReference>
<dbReference type="InterPro" id="IPR036812">
    <property type="entry name" value="NAD(P)_OxRdtase_dom_sf"/>
</dbReference>
<dbReference type="InterPro" id="IPR050523">
    <property type="entry name" value="AKR_Detox_Biosynth"/>
</dbReference>
<sequence length="240" mass="27122">MYVHFWDWESLVKEVMDALHNLIVQGKVLYLGISDAPAWVVAQANSYAEFHGKTPFVIYQGQWNVLERSFEREIISMARSPSTRPMGSRWRGKFRSDEEDKQRSLRPSKSDSEEIKGHSVWGSWERTEDEIKVSHALEEVANEIGANSLRAVAIAYILHKAPYVFPIIRGRKPEHLVSNLEALDITLSEEHIKFLEGIGDGTKPQGITASAFNVQKMPPPAPLPVFRLNSQGEGEGAQRQ</sequence>
<evidence type="ECO:0000256" key="3">
    <source>
        <dbReference type="SAM" id="MobiDB-lite"/>
    </source>
</evidence>
<dbReference type="PANTHER" id="PTHR43364:SF2">
    <property type="entry name" value="ARYL-ALCOHOL DEHYDROGENASE AAD10-RELATED"/>
    <property type="match status" value="1"/>
</dbReference>